<feature type="domain" description="Pherophorin" evidence="3">
    <location>
        <begin position="34"/>
        <end position="179"/>
    </location>
</feature>
<dbReference type="InterPro" id="IPR024616">
    <property type="entry name" value="Pherophorin"/>
</dbReference>
<organism evidence="4 5">
    <name type="scientific">Edaphochlamys debaryana</name>
    <dbReference type="NCBI Taxonomy" id="47281"/>
    <lineage>
        <taxon>Eukaryota</taxon>
        <taxon>Viridiplantae</taxon>
        <taxon>Chlorophyta</taxon>
        <taxon>core chlorophytes</taxon>
        <taxon>Chlorophyceae</taxon>
        <taxon>CS clade</taxon>
        <taxon>Chlamydomonadales</taxon>
        <taxon>Chlamydomonadales incertae sedis</taxon>
        <taxon>Edaphochlamys</taxon>
    </lineage>
</organism>
<feature type="signal peptide" evidence="2">
    <location>
        <begin position="1"/>
        <end position="25"/>
    </location>
</feature>
<feature type="region of interest" description="Disordered" evidence="1">
    <location>
        <begin position="182"/>
        <end position="221"/>
    </location>
</feature>
<feature type="compositionally biased region" description="Pro residues" evidence="1">
    <location>
        <begin position="187"/>
        <end position="221"/>
    </location>
</feature>
<accession>A0A836BT66</accession>
<name>A0A836BT66_9CHLO</name>
<reference evidence="4" key="1">
    <citation type="journal article" date="2020" name="bioRxiv">
        <title>Comparative genomics of Chlamydomonas.</title>
        <authorList>
            <person name="Craig R.J."/>
            <person name="Hasan A.R."/>
            <person name="Ness R.W."/>
            <person name="Keightley P.D."/>
        </authorList>
    </citation>
    <scope>NUCLEOTIDE SEQUENCE</scope>
    <source>
        <strain evidence="4">CCAP 11/70</strain>
    </source>
</reference>
<comment type="caution">
    <text evidence="4">The sequence shown here is derived from an EMBL/GenBank/DDBJ whole genome shotgun (WGS) entry which is preliminary data.</text>
</comment>
<dbReference type="OrthoDB" id="525651at2759"/>
<evidence type="ECO:0000256" key="1">
    <source>
        <dbReference type="SAM" id="MobiDB-lite"/>
    </source>
</evidence>
<dbReference type="Proteomes" id="UP000612055">
    <property type="component" value="Unassembled WGS sequence"/>
</dbReference>
<keyword evidence="2" id="KW-0732">Signal</keyword>
<gene>
    <name evidence="4" type="ORF">HYH03_014835</name>
</gene>
<evidence type="ECO:0000313" key="5">
    <source>
        <dbReference type="Proteomes" id="UP000612055"/>
    </source>
</evidence>
<protein>
    <recommendedName>
        <fullName evidence="3">Pherophorin domain-containing protein</fullName>
    </recommendedName>
</protein>
<keyword evidence="5" id="KW-1185">Reference proteome</keyword>
<dbReference type="EMBL" id="JAEHOE010000111">
    <property type="protein sequence ID" value="KAG2486534.1"/>
    <property type="molecule type" value="Genomic_DNA"/>
</dbReference>
<evidence type="ECO:0000256" key="2">
    <source>
        <dbReference type="SAM" id="SignalP"/>
    </source>
</evidence>
<dbReference type="AlphaFoldDB" id="A0A836BT66"/>
<feature type="chain" id="PRO_5032719467" description="Pherophorin domain-containing protein" evidence="2">
    <location>
        <begin position="26"/>
        <end position="503"/>
    </location>
</feature>
<evidence type="ECO:0000259" key="3">
    <source>
        <dbReference type="Pfam" id="PF12499"/>
    </source>
</evidence>
<dbReference type="Pfam" id="PF12499">
    <property type="entry name" value="DUF3707"/>
    <property type="match status" value="2"/>
</dbReference>
<evidence type="ECO:0000313" key="4">
    <source>
        <dbReference type="EMBL" id="KAG2486534.1"/>
    </source>
</evidence>
<proteinExistence type="predicted"/>
<sequence length="503" mass="54314">MARGAAATLVALALLALAAMPSVLGQSNNKRQRFPYCRCIAKGPYDVMRYVDRLDGAYCFQITDEHPCEKSKCCKMDLRKIEFNVNVECRGSTQVKATINGYPMRPQPIFSSPADTPAGKATLKLSGLGLNRTTAPGTIICFELTGKCDTLEELCVPPKGEAPGICSTALFNTKDTCCPQSQTGWPYPSPPPPPSPAPSPPPRPPPPSPKPPTPPRPSPPPVPTCPVCISINSSSQPGQSLYPLHDDICATLADYVNLNWAAMSGATVLQPFACTSSTPERVTVCGEVEGTQDTVDLSKFTEDTWAIEKMLEDLRLTCAAGVIGSGMIVYGVDYGTCRAEFVYTQDCGAPGPKGFPFCECEDRPAATPFALEPNVVVRPGSSSRSTKYCFVTTTVEPYDPVSTCGISDTLYKLEIYARNTSRYAVDSVTANGVVVSPVWDINNRVFRVTNLNWSKDFVAATHPEICVELDSIPLSKFCQDGYCRYALFDDTKLCCPKGKVTLG</sequence>
<feature type="domain" description="Pherophorin" evidence="3">
    <location>
        <begin position="355"/>
        <end position="496"/>
    </location>
</feature>